<evidence type="ECO:0000256" key="1">
    <source>
        <dbReference type="ARBA" id="ARBA00022603"/>
    </source>
</evidence>
<keyword evidence="3" id="KW-0862">Zinc</keyword>
<dbReference type="EMBL" id="JBHUMP010000006">
    <property type="protein sequence ID" value="MFD2739712.1"/>
    <property type="molecule type" value="Genomic_DNA"/>
</dbReference>
<dbReference type="InterPro" id="IPR003726">
    <property type="entry name" value="HCY_dom"/>
</dbReference>
<proteinExistence type="predicted"/>
<evidence type="ECO:0000256" key="2">
    <source>
        <dbReference type="ARBA" id="ARBA00022679"/>
    </source>
</evidence>
<feature type="binding site" evidence="3">
    <location>
        <position position="202"/>
    </location>
    <ligand>
        <name>Zn(2+)</name>
        <dbReference type="ChEBI" id="CHEBI:29105"/>
    </ligand>
</feature>
<dbReference type="Gene3D" id="3.20.20.330">
    <property type="entry name" value="Homocysteine-binding-like domain"/>
    <property type="match status" value="1"/>
</dbReference>
<dbReference type="SUPFAM" id="SSF82282">
    <property type="entry name" value="Homocysteine S-methyltransferase"/>
    <property type="match status" value="1"/>
</dbReference>
<name>A0ABW5U1E9_9RHOB</name>
<keyword evidence="2 3" id="KW-0808">Transferase</keyword>
<evidence type="ECO:0000259" key="4">
    <source>
        <dbReference type="PROSITE" id="PS50970"/>
    </source>
</evidence>
<keyword evidence="6" id="KW-1185">Reference proteome</keyword>
<dbReference type="PANTHER" id="PTHR11103:SF18">
    <property type="entry name" value="SLR1189 PROTEIN"/>
    <property type="match status" value="1"/>
</dbReference>
<dbReference type="Pfam" id="PF02574">
    <property type="entry name" value="S-methyl_trans"/>
    <property type="match status" value="1"/>
</dbReference>
<feature type="binding site" evidence="3">
    <location>
        <position position="275"/>
    </location>
    <ligand>
        <name>Zn(2+)</name>
        <dbReference type="ChEBI" id="CHEBI:29105"/>
    </ligand>
</feature>
<comment type="cofactor">
    <cofactor evidence="3">
        <name>Zn(2+)</name>
        <dbReference type="ChEBI" id="CHEBI:29105"/>
    </cofactor>
</comment>
<dbReference type="InterPro" id="IPR036589">
    <property type="entry name" value="HCY_dom_sf"/>
</dbReference>
<organism evidence="5 6">
    <name type="scientific">Sulfitobacter aestuarii</name>
    <dbReference type="NCBI Taxonomy" id="2161676"/>
    <lineage>
        <taxon>Bacteria</taxon>
        <taxon>Pseudomonadati</taxon>
        <taxon>Pseudomonadota</taxon>
        <taxon>Alphaproteobacteria</taxon>
        <taxon>Rhodobacterales</taxon>
        <taxon>Roseobacteraceae</taxon>
        <taxon>Sulfitobacter</taxon>
    </lineage>
</organism>
<dbReference type="PIRSF" id="PIRSF037505">
    <property type="entry name" value="Betaine_HMT"/>
    <property type="match status" value="1"/>
</dbReference>
<dbReference type="Proteomes" id="UP001597474">
    <property type="component" value="Unassembled WGS sequence"/>
</dbReference>
<evidence type="ECO:0000313" key="6">
    <source>
        <dbReference type="Proteomes" id="UP001597474"/>
    </source>
</evidence>
<feature type="domain" description="Hcy-binding" evidence="4">
    <location>
        <begin position="1"/>
        <end position="290"/>
    </location>
</feature>
<sequence length="298" mass="31906">MTEITLLDGSIGQELAKRGDATSSRLWSTQVMIDTPELVGAVHDEYFAAGATIATTNSYGLHENRLEREGMLDMLDALVDVSLDQAEQARDRAGGGRIAGSLGPLLASYRPDLDPDPAMAAEKFTARAARLAPRVDLLLIETVSSTREAEGALRGCIGQGAPVWIAFTVSDEDGSKLRSGEDLDAILPLLEQYRPAAVLINCSRPEVIGAALPVLARSNLPYGAYANGFERITEAFLEDAPSVDVLQERRDLTPQAYADHAMSWVGQGATIIGGCCEVGPAHIVEIARRLREAGHKIV</sequence>
<evidence type="ECO:0000313" key="5">
    <source>
        <dbReference type="EMBL" id="MFD2739712.1"/>
    </source>
</evidence>
<evidence type="ECO:0000256" key="3">
    <source>
        <dbReference type="PROSITE-ProRule" id="PRU00333"/>
    </source>
</evidence>
<dbReference type="PROSITE" id="PS50970">
    <property type="entry name" value="HCY"/>
    <property type="match status" value="1"/>
</dbReference>
<gene>
    <name evidence="5" type="ORF">ACFSUD_09035</name>
</gene>
<reference evidence="6" key="1">
    <citation type="journal article" date="2019" name="Int. J. Syst. Evol. Microbiol.">
        <title>The Global Catalogue of Microorganisms (GCM) 10K type strain sequencing project: providing services to taxonomists for standard genome sequencing and annotation.</title>
        <authorList>
            <consortium name="The Broad Institute Genomics Platform"/>
            <consortium name="The Broad Institute Genome Sequencing Center for Infectious Disease"/>
            <person name="Wu L."/>
            <person name="Ma J."/>
        </authorList>
    </citation>
    <scope>NUCLEOTIDE SEQUENCE [LARGE SCALE GENOMIC DNA]</scope>
    <source>
        <strain evidence="6">TISTR 2562</strain>
    </source>
</reference>
<accession>A0ABW5U1E9</accession>
<dbReference type="RefSeq" id="WP_386373585.1">
    <property type="nucleotide sequence ID" value="NZ_JBHUMP010000006.1"/>
</dbReference>
<dbReference type="InterPro" id="IPR017226">
    <property type="entry name" value="BHMT-like"/>
</dbReference>
<feature type="binding site" evidence="3">
    <location>
        <position position="276"/>
    </location>
    <ligand>
        <name>Zn(2+)</name>
        <dbReference type="ChEBI" id="CHEBI:29105"/>
    </ligand>
</feature>
<comment type="caution">
    <text evidence="5">The sequence shown here is derived from an EMBL/GenBank/DDBJ whole genome shotgun (WGS) entry which is preliminary data.</text>
</comment>
<dbReference type="PANTHER" id="PTHR11103">
    <property type="entry name" value="SLR1189 PROTEIN"/>
    <property type="match status" value="1"/>
</dbReference>
<keyword evidence="1 3" id="KW-0489">Methyltransferase</keyword>
<keyword evidence="3" id="KW-0479">Metal-binding</keyword>
<protein>
    <submittedName>
        <fullName evidence="5">Homocysteine S-methyltransferase family protein</fullName>
    </submittedName>
</protein>